<dbReference type="GO" id="GO:0005829">
    <property type="term" value="C:cytosol"/>
    <property type="evidence" value="ECO:0007669"/>
    <property type="project" value="TreeGrafter"/>
</dbReference>
<dbReference type="InterPro" id="IPR011006">
    <property type="entry name" value="CheY-like_superfamily"/>
</dbReference>
<keyword evidence="1" id="KW-0597">Phosphoprotein</keyword>
<dbReference type="PROSITE" id="PS51755">
    <property type="entry name" value="OMPR_PHOB"/>
    <property type="match status" value="1"/>
</dbReference>
<reference evidence="8" key="1">
    <citation type="submission" date="2016-10" db="EMBL/GenBank/DDBJ databases">
        <title>Sequence of Gallionella enrichment culture.</title>
        <authorList>
            <person name="Poehlein A."/>
            <person name="Muehling M."/>
            <person name="Daniel R."/>
        </authorList>
    </citation>
    <scope>NUCLEOTIDE SEQUENCE</scope>
</reference>
<keyword evidence="3" id="KW-0805">Transcription regulation</keyword>
<dbReference type="InterPro" id="IPR039420">
    <property type="entry name" value="WalR-like"/>
</dbReference>
<dbReference type="FunFam" id="3.40.50.2300:FF:000002">
    <property type="entry name" value="DNA-binding response regulator PhoP"/>
    <property type="match status" value="1"/>
</dbReference>
<sequence length="228" mass="25301">MRLLLIEDDAPLANGLAASLRQSGYTVDWCADGVAAELALRRDDYRLVILDLNLPGRDGFEVLRRLRAQHLSLPVLILSAREASAERVRGLDLGADDYPTKPFDLDELEARVRALIRRSQGLASAIVEVGRLSLDTRSRRVLHSGRMIELTGREYALLELLVLRAGQVVSKQQIATGLRDWSEEMSPGAIEIHIHRVRKKIEGAGIALRTLRGFGYLLEAGTPVHEPD</sequence>
<dbReference type="InterPro" id="IPR036388">
    <property type="entry name" value="WH-like_DNA-bd_sf"/>
</dbReference>
<dbReference type="CDD" id="cd17624">
    <property type="entry name" value="REC_OmpR_PmrA-like"/>
    <property type="match status" value="1"/>
</dbReference>
<dbReference type="Gene3D" id="1.10.10.10">
    <property type="entry name" value="Winged helix-like DNA-binding domain superfamily/Winged helix DNA-binding domain"/>
    <property type="match status" value="1"/>
</dbReference>
<dbReference type="Gene3D" id="3.40.50.2300">
    <property type="match status" value="1"/>
</dbReference>
<dbReference type="SMART" id="SM00862">
    <property type="entry name" value="Trans_reg_C"/>
    <property type="match status" value="1"/>
</dbReference>
<dbReference type="Gene3D" id="6.10.250.690">
    <property type="match status" value="1"/>
</dbReference>
<evidence type="ECO:0000256" key="3">
    <source>
        <dbReference type="ARBA" id="ARBA00023015"/>
    </source>
</evidence>
<dbReference type="CDD" id="cd00383">
    <property type="entry name" value="trans_reg_C"/>
    <property type="match status" value="1"/>
</dbReference>
<dbReference type="Pfam" id="PF00072">
    <property type="entry name" value="Response_reg"/>
    <property type="match status" value="1"/>
</dbReference>
<evidence type="ECO:0000256" key="4">
    <source>
        <dbReference type="ARBA" id="ARBA00023125"/>
    </source>
</evidence>
<dbReference type="SUPFAM" id="SSF52172">
    <property type="entry name" value="CheY-like"/>
    <property type="match status" value="1"/>
</dbReference>
<accession>A0A1J5SZQ4</accession>
<keyword evidence="4" id="KW-0238">DNA-binding</keyword>
<dbReference type="SMART" id="SM00448">
    <property type="entry name" value="REC"/>
    <property type="match status" value="1"/>
</dbReference>
<dbReference type="PROSITE" id="PS50110">
    <property type="entry name" value="RESPONSE_REGULATORY"/>
    <property type="match status" value="1"/>
</dbReference>
<feature type="domain" description="OmpR/PhoB-type" evidence="7">
    <location>
        <begin position="124"/>
        <end position="220"/>
    </location>
</feature>
<proteinExistence type="predicted"/>
<dbReference type="PANTHER" id="PTHR48111:SF67">
    <property type="entry name" value="TRANSCRIPTIONAL REGULATORY PROTEIN TCTD"/>
    <property type="match status" value="1"/>
</dbReference>
<dbReference type="GO" id="GO:0000976">
    <property type="term" value="F:transcription cis-regulatory region binding"/>
    <property type="evidence" value="ECO:0007669"/>
    <property type="project" value="TreeGrafter"/>
</dbReference>
<evidence type="ECO:0000313" key="8">
    <source>
        <dbReference type="EMBL" id="OIR07084.1"/>
    </source>
</evidence>
<dbReference type="GO" id="GO:0006355">
    <property type="term" value="P:regulation of DNA-templated transcription"/>
    <property type="evidence" value="ECO:0007669"/>
    <property type="project" value="InterPro"/>
</dbReference>
<dbReference type="PANTHER" id="PTHR48111">
    <property type="entry name" value="REGULATOR OF RPOS"/>
    <property type="match status" value="1"/>
</dbReference>
<feature type="domain" description="Response regulatory" evidence="6">
    <location>
        <begin position="2"/>
        <end position="116"/>
    </location>
</feature>
<evidence type="ECO:0000256" key="5">
    <source>
        <dbReference type="ARBA" id="ARBA00023163"/>
    </source>
</evidence>
<evidence type="ECO:0000259" key="7">
    <source>
        <dbReference type="PROSITE" id="PS51755"/>
    </source>
</evidence>
<dbReference type="Pfam" id="PF00486">
    <property type="entry name" value="Trans_reg_C"/>
    <property type="match status" value="1"/>
</dbReference>
<comment type="caution">
    <text evidence="8">The sequence shown here is derived from an EMBL/GenBank/DDBJ whole genome shotgun (WGS) entry which is preliminary data.</text>
</comment>
<protein>
    <submittedName>
        <fullName evidence="8">Transcriptional regulatory protein tctD</fullName>
    </submittedName>
</protein>
<organism evidence="8">
    <name type="scientific">mine drainage metagenome</name>
    <dbReference type="NCBI Taxonomy" id="410659"/>
    <lineage>
        <taxon>unclassified sequences</taxon>
        <taxon>metagenomes</taxon>
        <taxon>ecological metagenomes</taxon>
    </lineage>
</organism>
<dbReference type="InterPro" id="IPR001789">
    <property type="entry name" value="Sig_transdc_resp-reg_receiver"/>
</dbReference>
<dbReference type="AlphaFoldDB" id="A0A1J5SZQ4"/>
<evidence type="ECO:0000259" key="6">
    <source>
        <dbReference type="PROSITE" id="PS50110"/>
    </source>
</evidence>
<evidence type="ECO:0000256" key="2">
    <source>
        <dbReference type="ARBA" id="ARBA00023012"/>
    </source>
</evidence>
<dbReference type="InterPro" id="IPR001867">
    <property type="entry name" value="OmpR/PhoB-type_DNA-bd"/>
</dbReference>
<keyword evidence="2" id="KW-0902">Two-component regulatory system</keyword>
<evidence type="ECO:0000256" key="1">
    <source>
        <dbReference type="ARBA" id="ARBA00022553"/>
    </source>
</evidence>
<gene>
    <name evidence="8" type="primary">tctD_3</name>
    <name evidence="8" type="ORF">GALL_106710</name>
</gene>
<dbReference type="GO" id="GO:0032993">
    <property type="term" value="C:protein-DNA complex"/>
    <property type="evidence" value="ECO:0007669"/>
    <property type="project" value="TreeGrafter"/>
</dbReference>
<keyword evidence="5" id="KW-0804">Transcription</keyword>
<dbReference type="GO" id="GO:0000156">
    <property type="term" value="F:phosphorelay response regulator activity"/>
    <property type="evidence" value="ECO:0007669"/>
    <property type="project" value="TreeGrafter"/>
</dbReference>
<dbReference type="EMBL" id="MLJW01000039">
    <property type="protein sequence ID" value="OIR07084.1"/>
    <property type="molecule type" value="Genomic_DNA"/>
</dbReference>
<name>A0A1J5SZQ4_9ZZZZ</name>